<gene>
    <name evidence="1" type="ORF">MAUB_58510</name>
</gene>
<evidence type="ECO:0000313" key="2">
    <source>
        <dbReference type="Proteomes" id="UP000465609"/>
    </source>
</evidence>
<organism evidence="1 2">
    <name type="scientific">Mycolicibacterium aubagnense</name>
    <dbReference type="NCBI Taxonomy" id="319707"/>
    <lineage>
        <taxon>Bacteria</taxon>
        <taxon>Bacillati</taxon>
        <taxon>Actinomycetota</taxon>
        <taxon>Actinomycetes</taxon>
        <taxon>Mycobacteriales</taxon>
        <taxon>Mycobacteriaceae</taxon>
        <taxon>Mycolicibacterium</taxon>
    </lineage>
</organism>
<dbReference type="Proteomes" id="UP000465609">
    <property type="component" value="Chromosome"/>
</dbReference>
<keyword evidence="2" id="KW-1185">Reference proteome</keyword>
<name>A0ABM7IMS4_9MYCO</name>
<accession>A0ABM7IMS4</accession>
<protein>
    <recommendedName>
        <fullName evidence="3">DUF4240 domain-containing protein</fullName>
    </recommendedName>
</protein>
<sequence length="95" mass="10416">MSDRFWDAIRDVLTAAGEAKTADELIAAVAAGPDQAAGSGDAFFAGSGGDDQLFDALDRNAWEVFDVKARYWWKARSTRDNSVIEYVEGDVKKLR</sequence>
<dbReference type="RefSeq" id="WP_138233514.1">
    <property type="nucleotide sequence ID" value="NZ_POTN01000058.1"/>
</dbReference>
<evidence type="ECO:0008006" key="3">
    <source>
        <dbReference type="Google" id="ProtNLM"/>
    </source>
</evidence>
<evidence type="ECO:0000313" key="1">
    <source>
        <dbReference type="EMBL" id="BBX87978.1"/>
    </source>
</evidence>
<dbReference type="EMBL" id="AP022577">
    <property type="protein sequence ID" value="BBX87978.1"/>
    <property type="molecule type" value="Genomic_DNA"/>
</dbReference>
<proteinExistence type="predicted"/>
<reference evidence="1 2" key="1">
    <citation type="journal article" date="2019" name="Emerg. Microbes Infect.">
        <title>Comprehensive subspecies identification of 175 nontuberculous mycobacteria species based on 7547 genomic profiles.</title>
        <authorList>
            <person name="Matsumoto Y."/>
            <person name="Kinjo T."/>
            <person name="Motooka D."/>
            <person name="Nabeya D."/>
            <person name="Jung N."/>
            <person name="Uechi K."/>
            <person name="Horii T."/>
            <person name="Iida T."/>
            <person name="Fujita J."/>
            <person name="Nakamura S."/>
        </authorList>
    </citation>
    <scope>NUCLEOTIDE SEQUENCE [LARGE SCALE GENOMIC DNA]</scope>
    <source>
        <strain evidence="1 2">JCM 15296</strain>
    </source>
</reference>